<gene>
    <name evidence="1" type="ORF">BOTBODRAFT_54843</name>
</gene>
<dbReference type="Proteomes" id="UP000027195">
    <property type="component" value="Unassembled WGS sequence"/>
</dbReference>
<reference evidence="2" key="1">
    <citation type="journal article" date="2014" name="Proc. Natl. Acad. Sci. U.S.A.">
        <title>Extensive sampling of basidiomycete genomes demonstrates inadequacy of the white-rot/brown-rot paradigm for wood decay fungi.</title>
        <authorList>
            <person name="Riley R."/>
            <person name="Salamov A.A."/>
            <person name="Brown D.W."/>
            <person name="Nagy L.G."/>
            <person name="Floudas D."/>
            <person name="Held B.W."/>
            <person name="Levasseur A."/>
            <person name="Lombard V."/>
            <person name="Morin E."/>
            <person name="Otillar R."/>
            <person name="Lindquist E.A."/>
            <person name="Sun H."/>
            <person name="LaButti K.M."/>
            <person name="Schmutz J."/>
            <person name="Jabbour D."/>
            <person name="Luo H."/>
            <person name="Baker S.E."/>
            <person name="Pisabarro A.G."/>
            <person name="Walton J.D."/>
            <person name="Blanchette R.A."/>
            <person name="Henrissat B."/>
            <person name="Martin F."/>
            <person name="Cullen D."/>
            <person name="Hibbett D.S."/>
            <person name="Grigoriev I.V."/>
        </authorList>
    </citation>
    <scope>NUCLEOTIDE SEQUENCE [LARGE SCALE GENOMIC DNA]</scope>
    <source>
        <strain evidence="2">FD-172 SS1</strain>
    </source>
</reference>
<dbReference type="InParanoid" id="A0A067MHJ4"/>
<organism evidence="1 2">
    <name type="scientific">Botryobasidium botryosum (strain FD-172 SS1)</name>
    <dbReference type="NCBI Taxonomy" id="930990"/>
    <lineage>
        <taxon>Eukaryota</taxon>
        <taxon>Fungi</taxon>
        <taxon>Dikarya</taxon>
        <taxon>Basidiomycota</taxon>
        <taxon>Agaricomycotina</taxon>
        <taxon>Agaricomycetes</taxon>
        <taxon>Cantharellales</taxon>
        <taxon>Botryobasidiaceae</taxon>
        <taxon>Botryobasidium</taxon>
    </lineage>
</organism>
<evidence type="ECO:0000313" key="1">
    <source>
        <dbReference type="EMBL" id="KDQ15253.1"/>
    </source>
</evidence>
<name>A0A067MHJ4_BOTB1</name>
<dbReference type="HOGENOM" id="CLU_1315216_0_0_1"/>
<dbReference type="AlphaFoldDB" id="A0A067MHJ4"/>
<proteinExistence type="predicted"/>
<accession>A0A067MHJ4</accession>
<dbReference type="STRING" id="930990.A0A067MHJ4"/>
<sequence>MHPVPLPYSSECPEFPANGPIGAPHIIGSATFSFHEEIDQKNLRLADGLVTHLYRHNPEVAKAFFDLRRAKFEYTLRRTPPWYTISIARFGRMIQVGYIKEGEYIQKYIFLLSKVEKKLIPLAVEDANAGVSTTRAASVDAFAKSFGRDLLYDKDWNEDPVKIVSRTSMWTKLPQEEGYGEIDRLQEEIYGLPEGWENMTDEQLGIPQF</sequence>
<evidence type="ECO:0000313" key="2">
    <source>
        <dbReference type="Proteomes" id="UP000027195"/>
    </source>
</evidence>
<dbReference type="EMBL" id="KL198033">
    <property type="protein sequence ID" value="KDQ15253.1"/>
    <property type="molecule type" value="Genomic_DNA"/>
</dbReference>
<dbReference type="OrthoDB" id="5395789at2759"/>
<protein>
    <submittedName>
        <fullName evidence="1">Uncharacterized protein</fullName>
    </submittedName>
</protein>
<keyword evidence="2" id="KW-1185">Reference proteome</keyword>